<name>A0ABR1IPE9_9AGAR</name>
<protein>
    <submittedName>
        <fullName evidence="2">Uncharacterized protein</fullName>
    </submittedName>
</protein>
<reference evidence="2 3" key="1">
    <citation type="submission" date="2024-01" db="EMBL/GenBank/DDBJ databases">
        <title>A draft genome for the cacao thread blight pathogen Marasmiellus scandens.</title>
        <authorList>
            <person name="Baruah I.K."/>
            <person name="Leung J."/>
            <person name="Bukari Y."/>
            <person name="Amoako-Attah I."/>
            <person name="Meinhardt L.W."/>
            <person name="Bailey B.A."/>
            <person name="Cohen S.P."/>
        </authorList>
    </citation>
    <scope>NUCLEOTIDE SEQUENCE [LARGE SCALE GENOMIC DNA]</scope>
    <source>
        <strain evidence="2 3">GH-19</strain>
    </source>
</reference>
<feature type="region of interest" description="Disordered" evidence="1">
    <location>
        <begin position="39"/>
        <end position="112"/>
    </location>
</feature>
<accession>A0ABR1IPE9</accession>
<evidence type="ECO:0000313" key="3">
    <source>
        <dbReference type="Proteomes" id="UP001498398"/>
    </source>
</evidence>
<feature type="compositionally biased region" description="Polar residues" evidence="1">
    <location>
        <begin position="200"/>
        <end position="213"/>
    </location>
</feature>
<dbReference type="EMBL" id="JBANRG010000114">
    <property type="protein sequence ID" value="KAK7434932.1"/>
    <property type="molecule type" value="Genomic_DNA"/>
</dbReference>
<organism evidence="2 3">
    <name type="scientific">Marasmiellus scandens</name>
    <dbReference type="NCBI Taxonomy" id="2682957"/>
    <lineage>
        <taxon>Eukaryota</taxon>
        <taxon>Fungi</taxon>
        <taxon>Dikarya</taxon>
        <taxon>Basidiomycota</taxon>
        <taxon>Agaricomycotina</taxon>
        <taxon>Agaricomycetes</taxon>
        <taxon>Agaricomycetidae</taxon>
        <taxon>Agaricales</taxon>
        <taxon>Marasmiineae</taxon>
        <taxon>Omphalotaceae</taxon>
        <taxon>Marasmiellus</taxon>
    </lineage>
</organism>
<evidence type="ECO:0000313" key="2">
    <source>
        <dbReference type="EMBL" id="KAK7434932.1"/>
    </source>
</evidence>
<keyword evidence="3" id="KW-1185">Reference proteome</keyword>
<feature type="compositionally biased region" description="Low complexity" evidence="1">
    <location>
        <begin position="43"/>
        <end position="52"/>
    </location>
</feature>
<evidence type="ECO:0000256" key="1">
    <source>
        <dbReference type="SAM" id="MobiDB-lite"/>
    </source>
</evidence>
<comment type="caution">
    <text evidence="2">The sequence shown here is derived from an EMBL/GenBank/DDBJ whole genome shotgun (WGS) entry which is preliminary data.</text>
</comment>
<feature type="region of interest" description="Disordered" evidence="1">
    <location>
        <begin position="147"/>
        <end position="227"/>
    </location>
</feature>
<gene>
    <name evidence="2" type="ORF">VKT23_019935</name>
</gene>
<dbReference type="Proteomes" id="UP001498398">
    <property type="component" value="Unassembled WGS sequence"/>
</dbReference>
<proteinExistence type="predicted"/>
<sequence>MPWCYTLGYNPRRWDGTITSVAWDQNAANGSTRELSIARVSKKSAGSDSSSSLHAHTPTPPLRNHSHSQLNQVYTSSTSSSSSTSLHNPHPNHGGDMPGSRRSSFPNNGLPRKWKLDEARRVLRDYEYSSVSRDREPSTWRTRYECDRQKATSASTSGDVAKEAPTSSNNPASSSKSSSDGDLTTNTVCRGHARVKAGTELSTTTINSITSPFGSGSGSRSRSGGTRRGAVLGMAAATLIIPEGGFGLGGPGEGNSSAEATPRPKSLRPICRLFPSTFAYLFSFCVVTIYPSS</sequence>
<feature type="compositionally biased region" description="Low complexity" evidence="1">
    <location>
        <begin position="75"/>
        <end position="85"/>
    </location>
</feature>
<feature type="compositionally biased region" description="Low complexity" evidence="1">
    <location>
        <begin position="164"/>
        <end position="178"/>
    </location>
</feature>